<feature type="compositionally biased region" description="Pro residues" evidence="1">
    <location>
        <begin position="321"/>
        <end position="330"/>
    </location>
</feature>
<evidence type="ECO:0000313" key="3">
    <source>
        <dbReference type="EMBL" id="EYT49670.1"/>
    </source>
</evidence>
<comment type="caution">
    <text evidence="3">The sequence shown here is derived from an EMBL/GenBank/DDBJ whole genome shotgun (WGS) entry which is preliminary data.</text>
</comment>
<gene>
    <name evidence="3" type="ORF">D641_0107035</name>
</gene>
<feature type="region of interest" description="Disordered" evidence="1">
    <location>
        <begin position="298"/>
        <end position="358"/>
    </location>
</feature>
<dbReference type="AlphaFoldDB" id="A0A022KY38"/>
<feature type="transmembrane region" description="Helical" evidence="2">
    <location>
        <begin position="181"/>
        <end position="204"/>
    </location>
</feature>
<evidence type="ECO:0000313" key="4">
    <source>
        <dbReference type="Proteomes" id="UP000019754"/>
    </source>
</evidence>
<sequence>MGGFAMLGLGVTMLLPLVLVIGLLVVATLPGAGRTGLHKGALIARWIGIAAAAVAICLMIGAGINGTWPGGRLGLGALTAAAPLAGATLLVIAILIGELTLPAPRSTTRYGLLTPRDLRTVSSQLASITAFLGVLALGGYAVFTTLVAAPDTEGRPGRAIAHTGVDGFSGGAYGPFPGQWYTLPVLIGLAVLVASAAGAITVVVRRRPSTDSQDLLLRRRSVTSLLGAVAVGAGLTAQGLSAYGLMGFLRIAQPDYVEQGLGFAGMAASLGVGMAGLVISLLGAVMVCMPASIARTVPGQRDPVGAAPTGPDDPAAAASPAPSPHGPGPAPSARTAPASQAVMPGHLADGSLADGAAR</sequence>
<protein>
    <submittedName>
        <fullName evidence="3">Uncharacterized protein</fullName>
    </submittedName>
</protein>
<feature type="transmembrane region" description="Helical" evidence="2">
    <location>
        <begin position="6"/>
        <end position="30"/>
    </location>
</feature>
<dbReference type="STRING" id="1249481.D641_0107035"/>
<keyword evidence="2" id="KW-1133">Transmembrane helix</keyword>
<feature type="transmembrane region" description="Helical" evidence="2">
    <location>
        <begin position="84"/>
        <end position="104"/>
    </location>
</feature>
<evidence type="ECO:0000256" key="1">
    <source>
        <dbReference type="SAM" id="MobiDB-lite"/>
    </source>
</evidence>
<dbReference type="Proteomes" id="UP000019754">
    <property type="component" value="Unassembled WGS sequence"/>
</dbReference>
<keyword evidence="2" id="KW-0812">Transmembrane</keyword>
<feature type="transmembrane region" description="Helical" evidence="2">
    <location>
        <begin position="42"/>
        <end position="64"/>
    </location>
</feature>
<dbReference type="HOGENOM" id="CLU_773095_0_0_11"/>
<name>A0A022KY38_9MICO</name>
<proteinExistence type="predicted"/>
<keyword evidence="4" id="KW-1185">Reference proteome</keyword>
<organism evidence="3 4">
    <name type="scientific">Brachybacterium muris UCD-AY4</name>
    <dbReference type="NCBI Taxonomy" id="1249481"/>
    <lineage>
        <taxon>Bacteria</taxon>
        <taxon>Bacillati</taxon>
        <taxon>Actinomycetota</taxon>
        <taxon>Actinomycetes</taxon>
        <taxon>Micrococcales</taxon>
        <taxon>Dermabacteraceae</taxon>
        <taxon>Brachybacterium</taxon>
    </lineage>
</organism>
<feature type="transmembrane region" description="Helical" evidence="2">
    <location>
        <begin position="261"/>
        <end position="285"/>
    </location>
</feature>
<feature type="transmembrane region" description="Helical" evidence="2">
    <location>
        <begin position="125"/>
        <end position="149"/>
    </location>
</feature>
<feature type="compositionally biased region" description="Low complexity" evidence="1">
    <location>
        <begin position="302"/>
        <end position="320"/>
    </location>
</feature>
<keyword evidence="2" id="KW-0472">Membrane</keyword>
<reference evidence="3 4" key="1">
    <citation type="journal article" date="2013" name="Genome Announc.">
        <title>Draft genome sequence of an Actinobacterium, Brachybacterium muris strain UCD-AY4.</title>
        <authorList>
            <person name="Lo J.R."/>
            <person name="Lang J.M."/>
            <person name="Darling A.E."/>
            <person name="Eisen J.A."/>
            <person name="Coil D.A."/>
        </authorList>
    </citation>
    <scope>NUCLEOTIDE SEQUENCE [LARGE SCALE GENOMIC DNA]</scope>
    <source>
        <strain evidence="3 4">UCD-AY4</strain>
    </source>
</reference>
<accession>A0A022KY38</accession>
<dbReference type="RefSeq" id="WP_017824943.1">
    <property type="nucleotide sequence ID" value="NZ_KB403093.1"/>
</dbReference>
<dbReference type="EMBL" id="AORC01000008">
    <property type="protein sequence ID" value="EYT49670.1"/>
    <property type="molecule type" value="Genomic_DNA"/>
</dbReference>
<evidence type="ECO:0000256" key="2">
    <source>
        <dbReference type="SAM" id="Phobius"/>
    </source>
</evidence>
<feature type="transmembrane region" description="Helical" evidence="2">
    <location>
        <begin position="225"/>
        <end position="249"/>
    </location>
</feature>